<evidence type="ECO:0000256" key="5">
    <source>
        <dbReference type="ARBA" id="ARBA00022723"/>
    </source>
</evidence>
<evidence type="ECO:0000313" key="11">
    <source>
        <dbReference type="Proteomes" id="UP000245341"/>
    </source>
</evidence>
<dbReference type="PANTHER" id="PTHR18968">
    <property type="entry name" value="THIAMINE PYROPHOSPHATE ENZYMES"/>
    <property type="match status" value="1"/>
</dbReference>
<dbReference type="SUPFAM" id="SSF52518">
    <property type="entry name" value="Thiamin diphosphate-binding fold (THDP-binding)"/>
    <property type="match status" value="1"/>
</dbReference>
<keyword evidence="11" id="KW-1185">Reference proteome</keyword>
<dbReference type="OrthoDB" id="16262at2759"/>
<evidence type="ECO:0000256" key="1">
    <source>
        <dbReference type="ARBA" id="ARBA00001946"/>
    </source>
</evidence>
<dbReference type="InterPro" id="IPR029061">
    <property type="entry name" value="THDP-binding"/>
</dbReference>
<keyword evidence="5" id="KW-0479">Metal-binding</keyword>
<dbReference type="RefSeq" id="XP_030879085.1">
    <property type="nucleotide sequence ID" value="XM_031023225.1"/>
</dbReference>
<dbReference type="AlphaFoldDB" id="A0A7F8QCV6"/>
<evidence type="ECO:0000259" key="10">
    <source>
        <dbReference type="Pfam" id="PF02775"/>
    </source>
</evidence>
<evidence type="ECO:0000256" key="7">
    <source>
        <dbReference type="ARBA" id="ARBA00030510"/>
    </source>
</evidence>
<proteinExistence type="inferred from homology"/>
<dbReference type="GO" id="GO:0003984">
    <property type="term" value="F:acetolactate synthase activity"/>
    <property type="evidence" value="ECO:0007669"/>
    <property type="project" value="TreeGrafter"/>
</dbReference>
<dbReference type="Proteomes" id="UP000245341">
    <property type="component" value="Unplaced"/>
</dbReference>
<accession>A0A7F8QCV6</accession>
<protein>
    <recommendedName>
        <fullName evidence="4">2-hydroxyacyl-CoA lyase 2</fullName>
    </recommendedName>
    <alternativeName>
        <fullName evidence="8">Acetolactate synthase-like protein</fullName>
    </alternativeName>
    <alternativeName>
        <fullName evidence="7">IlvB-like protein</fullName>
    </alternativeName>
</protein>
<evidence type="ECO:0000256" key="9">
    <source>
        <dbReference type="ARBA" id="ARBA00048767"/>
    </source>
</evidence>
<dbReference type="GO" id="GO:0009099">
    <property type="term" value="P:L-valine biosynthetic process"/>
    <property type="evidence" value="ECO:0007669"/>
    <property type="project" value="TreeGrafter"/>
</dbReference>
<comment type="catalytic activity">
    <reaction evidence="9">
        <text>(2R)-hydroxyhexadecanoyl-CoA = pentadecanal + formyl-CoA</text>
        <dbReference type="Rhea" id="RHEA:55212"/>
        <dbReference type="ChEBI" id="CHEBI:17302"/>
        <dbReference type="ChEBI" id="CHEBI:57376"/>
        <dbReference type="ChEBI" id="CHEBI:138654"/>
    </reaction>
    <physiologicalReaction direction="left-to-right" evidence="9">
        <dbReference type="Rhea" id="RHEA:55213"/>
    </physiologicalReaction>
</comment>
<comment type="cofactor">
    <cofactor evidence="1">
        <name>Mg(2+)</name>
        <dbReference type="ChEBI" id="CHEBI:18420"/>
    </cofactor>
</comment>
<sequence>MLEGQEATSLQLYPLPSLGDVGSFVVRLVEGLKGQTWASDWTEELRQADRQKEQAFREKGLMPVAQHLNPVRVLQLVEETLPDNSILVVDGGDFVGTAAHLVQPRGPLCWLDPGAFGTLGVGAGFALGAKLCRPDAEVWCLFGDGAFGYNLIEFDTFVRHKIPVIALIGNDAGWTQISREQVPSLGSNVACGLAYTDYHRAAMGLGAQGLLLTREKEDQVVEVLRDAQQQCRGGHPVVVNILIGRTDFRDGSIAV</sequence>
<dbReference type="PANTHER" id="PTHR18968:SF166">
    <property type="entry name" value="2-HYDROXYACYL-COA LYASE 2"/>
    <property type="match status" value="1"/>
</dbReference>
<dbReference type="GO" id="GO:0005948">
    <property type="term" value="C:acetolactate synthase complex"/>
    <property type="evidence" value="ECO:0007669"/>
    <property type="project" value="TreeGrafter"/>
</dbReference>
<feature type="domain" description="Thiamine pyrophosphate enzyme TPP-binding" evidence="10">
    <location>
        <begin position="90"/>
        <end position="241"/>
    </location>
</feature>
<name>A0A7F8QCV6_LEPWE</name>
<dbReference type="Gene3D" id="3.40.50.970">
    <property type="match status" value="1"/>
</dbReference>
<dbReference type="KEGG" id="lww:102734168"/>
<reference evidence="12" key="1">
    <citation type="submission" date="2025-08" db="UniProtKB">
        <authorList>
            <consortium name="RefSeq"/>
        </authorList>
    </citation>
    <scope>IDENTIFICATION</scope>
    <source>
        <tissue evidence="12">Liver</tissue>
    </source>
</reference>
<dbReference type="InterPro" id="IPR011766">
    <property type="entry name" value="TPP_enzyme_TPP-bd"/>
</dbReference>
<dbReference type="PROSITE" id="PS00187">
    <property type="entry name" value="TPP_ENZYMES"/>
    <property type="match status" value="1"/>
</dbReference>
<evidence type="ECO:0000256" key="3">
    <source>
        <dbReference type="ARBA" id="ARBA00007812"/>
    </source>
</evidence>
<dbReference type="CDD" id="cd02004">
    <property type="entry name" value="TPP_BZL_OCoD_HPCL"/>
    <property type="match status" value="1"/>
</dbReference>
<dbReference type="GO" id="GO:0009097">
    <property type="term" value="P:isoleucine biosynthetic process"/>
    <property type="evidence" value="ECO:0007669"/>
    <property type="project" value="TreeGrafter"/>
</dbReference>
<dbReference type="FunFam" id="3.40.50.970:FF:000043">
    <property type="entry name" value="IlvB acetolactate synthase like"/>
    <property type="match status" value="1"/>
</dbReference>
<dbReference type="GO" id="GO:0030976">
    <property type="term" value="F:thiamine pyrophosphate binding"/>
    <property type="evidence" value="ECO:0007669"/>
    <property type="project" value="InterPro"/>
</dbReference>
<evidence type="ECO:0000256" key="6">
    <source>
        <dbReference type="ARBA" id="ARBA00023052"/>
    </source>
</evidence>
<organism evidence="11 12">
    <name type="scientific">Leptonychotes weddellii</name>
    <name type="common">Weddell seal</name>
    <name type="synonym">Otaria weddellii</name>
    <dbReference type="NCBI Taxonomy" id="9713"/>
    <lineage>
        <taxon>Eukaryota</taxon>
        <taxon>Metazoa</taxon>
        <taxon>Chordata</taxon>
        <taxon>Craniata</taxon>
        <taxon>Vertebrata</taxon>
        <taxon>Euteleostomi</taxon>
        <taxon>Mammalia</taxon>
        <taxon>Eutheria</taxon>
        <taxon>Laurasiatheria</taxon>
        <taxon>Carnivora</taxon>
        <taxon>Caniformia</taxon>
        <taxon>Pinnipedia</taxon>
        <taxon>Phocidae</taxon>
        <taxon>Monachinae</taxon>
        <taxon>Lobodontini</taxon>
        <taxon>Leptonychotes</taxon>
    </lineage>
</organism>
<dbReference type="InterPro" id="IPR000399">
    <property type="entry name" value="TPP-bd_CS"/>
</dbReference>
<comment type="cofactor">
    <cofactor evidence="2">
        <name>thiamine diphosphate</name>
        <dbReference type="ChEBI" id="CHEBI:58937"/>
    </cofactor>
</comment>
<dbReference type="GeneID" id="102734168"/>
<dbReference type="GO" id="GO:0050660">
    <property type="term" value="F:flavin adenine dinucleotide binding"/>
    <property type="evidence" value="ECO:0007669"/>
    <property type="project" value="TreeGrafter"/>
</dbReference>
<gene>
    <name evidence="12" type="primary">LOC102734168</name>
</gene>
<evidence type="ECO:0000256" key="8">
    <source>
        <dbReference type="ARBA" id="ARBA00032551"/>
    </source>
</evidence>
<evidence type="ECO:0000313" key="12">
    <source>
        <dbReference type="RefSeq" id="XP_030879085.1"/>
    </source>
</evidence>
<dbReference type="GO" id="GO:0000287">
    <property type="term" value="F:magnesium ion binding"/>
    <property type="evidence" value="ECO:0007669"/>
    <property type="project" value="InterPro"/>
</dbReference>
<comment type="similarity">
    <text evidence="3">Belongs to the TPP enzyme family.</text>
</comment>
<keyword evidence="6" id="KW-0786">Thiamine pyrophosphate</keyword>
<dbReference type="Pfam" id="PF02775">
    <property type="entry name" value="TPP_enzyme_C"/>
    <property type="match status" value="1"/>
</dbReference>
<dbReference type="InterPro" id="IPR045229">
    <property type="entry name" value="TPP_enz"/>
</dbReference>
<evidence type="ECO:0000256" key="4">
    <source>
        <dbReference type="ARBA" id="ARBA00018936"/>
    </source>
</evidence>
<evidence type="ECO:0000256" key="2">
    <source>
        <dbReference type="ARBA" id="ARBA00001964"/>
    </source>
</evidence>